<evidence type="ECO:0000313" key="8">
    <source>
        <dbReference type="Proteomes" id="UP000094444"/>
    </source>
</evidence>
<evidence type="ECO:0000256" key="5">
    <source>
        <dbReference type="ARBA" id="ARBA00023242"/>
    </source>
</evidence>
<evidence type="ECO:0000256" key="3">
    <source>
        <dbReference type="ARBA" id="ARBA00022552"/>
    </source>
</evidence>
<keyword evidence="3" id="KW-0698">rRNA processing</keyword>
<dbReference type="InterPro" id="IPR027408">
    <property type="entry name" value="PNPase/RNase_PH_dom_sf"/>
</dbReference>
<dbReference type="FunCoup" id="A0A2P5I6V1">
    <property type="interactions" value="245"/>
</dbReference>
<sequence length="254" mass="27233">MTVPAQPEAVLSLLPKADGSATYSHAGYTITASANGPVEAQKRDEHPYEALVDVVVRPASGVGGTRERHLESLLQQSLRQLILVKDFPRCVVQIVLQVTATPTNEYVNTKLVQASSDLLIIPALLQTAVLALLSAAVPMRATATSSVAAVSLSDGETQIKMDPSPREADRSRSIHVLAFTSSSELLLAESEGDFTMTEWDQVYETSRDACCGADDSNAIHPALDESKQKGPDMRQFIGSAAEGKVAADLYWKLP</sequence>
<dbReference type="GO" id="GO:0000177">
    <property type="term" value="C:cytoplasmic exosome (RNase complex)"/>
    <property type="evidence" value="ECO:0007669"/>
    <property type="project" value="TreeGrafter"/>
</dbReference>
<evidence type="ECO:0000259" key="6">
    <source>
        <dbReference type="Pfam" id="PF01138"/>
    </source>
</evidence>
<dbReference type="GO" id="GO:0005730">
    <property type="term" value="C:nucleolus"/>
    <property type="evidence" value="ECO:0007669"/>
    <property type="project" value="TreeGrafter"/>
</dbReference>
<gene>
    <name evidence="7" type="ORF">DHEL01_v203367</name>
</gene>
<reference evidence="7" key="1">
    <citation type="submission" date="2017-09" db="EMBL/GenBank/DDBJ databases">
        <title>Polyketide synthases of a Diaporthe helianthi virulent isolate.</title>
        <authorList>
            <person name="Baroncelli R."/>
        </authorList>
    </citation>
    <scope>NUCLEOTIDE SEQUENCE [LARGE SCALE GENOMIC DNA]</scope>
    <source>
        <strain evidence="7">7/96</strain>
    </source>
</reference>
<keyword evidence="8" id="KW-1185">Reference proteome</keyword>
<protein>
    <recommendedName>
        <fullName evidence="6">Exoribonuclease phosphorolytic domain-containing protein</fullName>
    </recommendedName>
</protein>
<accession>A0A2P5I6V1</accession>
<comment type="similarity">
    <text evidence="2">Belongs to the RNase PH family.</text>
</comment>
<name>A0A2P5I6V1_DIAHE</name>
<dbReference type="GO" id="GO:0006364">
    <property type="term" value="P:rRNA processing"/>
    <property type="evidence" value="ECO:0007669"/>
    <property type="project" value="UniProtKB-KW"/>
</dbReference>
<dbReference type="GO" id="GO:0016075">
    <property type="term" value="P:rRNA catabolic process"/>
    <property type="evidence" value="ECO:0007669"/>
    <property type="project" value="TreeGrafter"/>
</dbReference>
<organism evidence="7 8">
    <name type="scientific">Diaporthe helianthi</name>
    <dbReference type="NCBI Taxonomy" id="158607"/>
    <lineage>
        <taxon>Eukaryota</taxon>
        <taxon>Fungi</taxon>
        <taxon>Dikarya</taxon>
        <taxon>Ascomycota</taxon>
        <taxon>Pezizomycotina</taxon>
        <taxon>Sordariomycetes</taxon>
        <taxon>Sordariomycetidae</taxon>
        <taxon>Diaporthales</taxon>
        <taxon>Diaporthaceae</taxon>
        <taxon>Diaporthe</taxon>
    </lineage>
</organism>
<comment type="caution">
    <text evidence="7">The sequence shown here is derived from an EMBL/GenBank/DDBJ whole genome shotgun (WGS) entry which is preliminary data.</text>
</comment>
<dbReference type="AlphaFoldDB" id="A0A2P5I6V1"/>
<proteinExistence type="inferred from homology"/>
<dbReference type="STRING" id="158607.A0A2P5I6V1"/>
<evidence type="ECO:0000313" key="7">
    <source>
        <dbReference type="EMBL" id="POS78230.1"/>
    </source>
</evidence>
<dbReference type="InterPro" id="IPR036345">
    <property type="entry name" value="ExoRNase_PH_dom2_sf"/>
</dbReference>
<dbReference type="SUPFAM" id="SSF54211">
    <property type="entry name" value="Ribosomal protein S5 domain 2-like"/>
    <property type="match status" value="1"/>
</dbReference>
<keyword evidence="4" id="KW-0271">Exosome</keyword>
<dbReference type="Gene3D" id="3.30.230.70">
    <property type="entry name" value="GHMP Kinase, N-terminal domain"/>
    <property type="match status" value="1"/>
</dbReference>
<dbReference type="GO" id="GO:0071051">
    <property type="term" value="P:poly(A)-dependent snoRNA 3'-end processing"/>
    <property type="evidence" value="ECO:0007669"/>
    <property type="project" value="TreeGrafter"/>
</dbReference>
<dbReference type="SUPFAM" id="SSF55666">
    <property type="entry name" value="Ribonuclease PH domain 2-like"/>
    <property type="match status" value="1"/>
</dbReference>
<dbReference type="InterPro" id="IPR050080">
    <property type="entry name" value="RNase_PH"/>
</dbReference>
<evidence type="ECO:0000256" key="1">
    <source>
        <dbReference type="ARBA" id="ARBA00004123"/>
    </source>
</evidence>
<dbReference type="PANTHER" id="PTHR11953:SF1">
    <property type="entry name" value="EXOSOME COMPLEX COMPONENT RRP46"/>
    <property type="match status" value="1"/>
</dbReference>
<dbReference type="GO" id="GO:0034475">
    <property type="term" value="P:U4 snRNA 3'-end processing"/>
    <property type="evidence" value="ECO:0007669"/>
    <property type="project" value="TreeGrafter"/>
</dbReference>
<dbReference type="GO" id="GO:0071028">
    <property type="term" value="P:nuclear mRNA surveillance"/>
    <property type="evidence" value="ECO:0007669"/>
    <property type="project" value="TreeGrafter"/>
</dbReference>
<dbReference type="InParanoid" id="A0A2P5I6V1"/>
<dbReference type="Pfam" id="PF01138">
    <property type="entry name" value="RNase_PH"/>
    <property type="match status" value="1"/>
</dbReference>
<dbReference type="GO" id="GO:0000176">
    <property type="term" value="C:nuclear exosome (RNase complex)"/>
    <property type="evidence" value="ECO:0007669"/>
    <property type="project" value="TreeGrafter"/>
</dbReference>
<dbReference type="Proteomes" id="UP000094444">
    <property type="component" value="Unassembled WGS sequence"/>
</dbReference>
<dbReference type="OrthoDB" id="27298at2759"/>
<dbReference type="EMBL" id="MAVT02000202">
    <property type="protein sequence ID" value="POS78230.1"/>
    <property type="molecule type" value="Genomic_DNA"/>
</dbReference>
<evidence type="ECO:0000256" key="2">
    <source>
        <dbReference type="ARBA" id="ARBA00006678"/>
    </source>
</evidence>
<dbReference type="InterPro" id="IPR001247">
    <property type="entry name" value="ExoRNase_PH_dom1"/>
</dbReference>
<comment type="subcellular location">
    <subcellularLocation>
        <location evidence="1">Nucleus</location>
    </subcellularLocation>
</comment>
<feature type="domain" description="Exoribonuclease phosphorolytic" evidence="6">
    <location>
        <begin position="11"/>
        <end position="138"/>
    </location>
</feature>
<evidence type="ECO:0000256" key="4">
    <source>
        <dbReference type="ARBA" id="ARBA00022835"/>
    </source>
</evidence>
<dbReference type="PANTHER" id="PTHR11953">
    <property type="entry name" value="EXOSOME COMPLEX COMPONENT"/>
    <property type="match status" value="1"/>
</dbReference>
<dbReference type="InterPro" id="IPR020568">
    <property type="entry name" value="Ribosomal_Su5_D2-typ_SF"/>
</dbReference>
<dbReference type="GO" id="GO:0003723">
    <property type="term" value="F:RNA binding"/>
    <property type="evidence" value="ECO:0007669"/>
    <property type="project" value="TreeGrafter"/>
</dbReference>
<keyword evidence="5" id="KW-0539">Nucleus</keyword>
<dbReference type="CDD" id="cd11372">
    <property type="entry name" value="RNase_PH_RRP46"/>
    <property type="match status" value="1"/>
</dbReference>